<dbReference type="Proteomes" id="UP000322876">
    <property type="component" value="Unassembled WGS sequence"/>
</dbReference>
<evidence type="ECO:0000313" key="8">
    <source>
        <dbReference type="Proteomes" id="UP000322876"/>
    </source>
</evidence>
<dbReference type="OrthoDB" id="9802958at2"/>
<keyword evidence="4" id="KW-0862">Zinc</keyword>
<dbReference type="EMBL" id="VFJB01000009">
    <property type="protein sequence ID" value="KAA0257165.1"/>
    <property type="molecule type" value="Genomic_DNA"/>
</dbReference>
<gene>
    <name evidence="7" type="ORF">FHQ18_11395</name>
</gene>
<dbReference type="PANTHER" id="PTHR34858:SF1">
    <property type="entry name" value="CYSO-CYSTEINE PEPTIDASE"/>
    <property type="match status" value="1"/>
</dbReference>
<comment type="caution">
    <text evidence="7">The sequence shown here is derived from an EMBL/GenBank/DDBJ whole genome shotgun (WGS) entry which is preliminary data.</text>
</comment>
<evidence type="ECO:0000256" key="2">
    <source>
        <dbReference type="ARBA" id="ARBA00022723"/>
    </source>
</evidence>
<keyword evidence="8" id="KW-1185">Reference proteome</keyword>
<dbReference type="InterPro" id="IPR037518">
    <property type="entry name" value="MPN"/>
</dbReference>
<reference evidence="7 8" key="1">
    <citation type="submission" date="2019-06" db="EMBL/GenBank/DDBJ databases">
        <title>Genomic insights into carbon and energy metabolism of Deferribacter autotrophicus revealed new metabolic traits in the phylum Deferribacteres.</title>
        <authorList>
            <person name="Slobodkin A.I."/>
            <person name="Slobodkina G.B."/>
            <person name="Allioux M."/>
            <person name="Alain K."/>
            <person name="Jebbar M."/>
            <person name="Shadrin V."/>
            <person name="Kublanov I.V."/>
            <person name="Toshchakov S.V."/>
            <person name="Bonch-Osmolovskaya E.A."/>
        </authorList>
    </citation>
    <scope>NUCLEOTIDE SEQUENCE [LARGE SCALE GENOMIC DNA]</scope>
    <source>
        <strain evidence="7 8">SL50</strain>
    </source>
</reference>
<evidence type="ECO:0000256" key="1">
    <source>
        <dbReference type="ARBA" id="ARBA00022670"/>
    </source>
</evidence>
<dbReference type="FunFam" id="3.40.140.10:FF:000085">
    <property type="entry name" value="Mov34/MPN/PAD-1 family protein"/>
    <property type="match status" value="1"/>
</dbReference>
<evidence type="ECO:0000313" key="7">
    <source>
        <dbReference type="EMBL" id="KAA0257165.1"/>
    </source>
</evidence>
<dbReference type="InterPro" id="IPR028090">
    <property type="entry name" value="JAB_dom_prok"/>
</dbReference>
<protein>
    <submittedName>
        <fullName evidence="7">M67 family metallopeptidase</fullName>
    </submittedName>
</protein>
<dbReference type="AlphaFoldDB" id="A0A5A8F2Q1"/>
<evidence type="ECO:0000256" key="3">
    <source>
        <dbReference type="ARBA" id="ARBA00022801"/>
    </source>
</evidence>
<keyword evidence="3" id="KW-0378">Hydrolase</keyword>
<dbReference type="Pfam" id="PF14464">
    <property type="entry name" value="Prok-JAB"/>
    <property type="match status" value="1"/>
</dbReference>
<dbReference type="InterPro" id="IPR000555">
    <property type="entry name" value="JAMM/MPN+_dom"/>
</dbReference>
<dbReference type="CDD" id="cd08070">
    <property type="entry name" value="MPN_like"/>
    <property type="match status" value="1"/>
</dbReference>
<dbReference type="SUPFAM" id="SSF102712">
    <property type="entry name" value="JAB1/MPN domain"/>
    <property type="match status" value="1"/>
</dbReference>
<dbReference type="PROSITE" id="PS50249">
    <property type="entry name" value="MPN"/>
    <property type="match status" value="1"/>
</dbReference>
<dbReference type="GO" id="GO:0008270">
    <property type="term" value="F:zinc ion binding"/>
    <property type="evidence" value="ECO:0007669"/>
    <property type="project" value="TreeGrafter"/>
</dbReference>
<evidence type="ECO:0000256" key="4">
    <source>
        <dbReference type="ARBA" id="ARBA00022833"/>
    </source>
</evidence>
<dbReference type="Gene3D" id="3.40.140.10">
    <property type="entry name" value="Cytidine Deaminase, domain 2"/>
    <property type="match status" value="1"/>
</dbReference>
<accession>A0A5A8F2Q1</accession>
<evidence type="ECO:0000256" key="5">
    <source>
        <dbReference type="ARBA" id="ARBA00023049"/>
    </source>
</evidence>
<dbReference type="SMART" id="SM00232">
    <property type="entry name" value="JAB_MPN"/>
    <property type="match status" value="1"/>
</dbReference>
<dbReference type="GO" id="GO:0008235">
    <property type="term" value="F:metalloexopeptidase activity"/>
    <property type="evidence" value="ECO:0007669"/>
    <property type="project" value="TreeGrafter"/>
</dbReference>
<keyword evidence="2" id="KW-0479">Metal-binding</keyword>
<name>A0A5A8F2Q1_9BACT</name>
<evidence type="ECO:0000259" key="6">
    <source>
        <dbReference type="PROSITE" id="PS50249"/>
    </source>
</evidence>
<keyword evidence="1" id="KW-0645">Protease</keyword>
<organism evidence="7 8">
    <name type="scientific">Deferribacter autotrophicus</name>
    <dbReference type="NCBI Taxonomy" id="500465"/>
    <lineage>
        <taxon>Bacteria</taxon>
        <taxon>Pseudomonadati</taxon>
        <taxon>Deferribacterota</taxon>
        <taxon>Deferribacteres</taxon>
        <taxon>Deferribacterales</taxon>
        <taxon>Deferribacteraceae</taxon>
        <taxon>Deferribacter</taxon>
    </lineage>
</organism>
<dbReference type="RefSeq" id="WP_149267307.1">
    <property type="nucleotide sequence ID" value="NZ_VFJB01000009.1"/>
</dbReference>
<dbReference type="GO" id="GO:0006508">
    <property type="term" value="P:proteolysis"/>
    <property type="evidence" value="ECO:0007669"/>
    <property type="project" value="UniProtKB-KW"/>
</dbReference>
<sequence length="131" mass="15189">MLKIKKEIVEELFEYAISGLPNEVCGYLAGKGDVITNYYKIKNEDQSPEHFTFNVQEQFNAFKDARNRGLDIIAVYHSHPSTPARPSEEDIRLAHDPNVYYFIISLMNGQRDLKCFEIKDGKVKKIEYEVI</sequence>
<proteinExistence type="predicted"/>
<feature type="domain" description="MPN" evidence="6">
    <location>
        <begin position="2"/>
        <end position="131"/>
    </location>
</feature>
<keyword evidence="5" id="KW-0482">Metalloprotease</keyword>
<dbReference type="PANTHER" id="PTHR34858">
    <property type="entry name" value="CYSO-CYSTEINE PEPTIDASE"/>
    <property type="match status" value="1"/>
</dbReference>
<dbReference type="InterPro" id="IPR051929">
    <property type="entry name" value="VirAsm_ModProt"/>
</dbReference>